<proteinExistence type="predicted"/>
<dbReference type="EMBL" id="KT454971">
    <property type="protein sequence ID" value="ALI58956.1"/>
    <property type="molecule type" value="Genomic_DNA"/>
</dbReference>
<protein>
    <submittedName>
        <fullName evidence="1">Uncharacterized protein</fullName>
    </submittedName>
</protein>
<dbReference type="RefSeq" id="WP_019726694.1">
    <property type="nucleotide sequence ID" value="NZ_CBDDSE010000001.1"/>
</dbReference>
<gene>
    <name evidence="1" type="ORF">CCBH4851_00253</name>
</gene>
<accession>A0A0N9ZPZ1</accession>
<organism evidence="1">
    <name type="scientific">Pseudomonas aeruginosa</name>
    <dbReference type="NCBI Taxonomy" id="287"/>
    <lineage>
        <taxon>Bacteria</taxon>
        <taxon>Pseudomonadati</taxon>
        <taxon>Pseudomonadota</taxon>
        <taxon>Gammaproteobacteria</taxon>
        <taxon>Pseudomonadales</taxon>
        <taxon>Pseudomonadaceae</taxon>
        <taxon>Pseudomonas</taxon>
    </lineage>
</organism>
<evidence type="ECO:0000313" key="1">
    <source>
        <dbReference type="EMBL" id="ALI58956.1"/>
    </source>
</evidence>
<sequence length="214" mass="24051">MDSKLSASMAALRKAVKSPNPAMFWQEAMGHVAIVLDHLQALISDGRPVPVPGPKGWYEIDDELLGWVVDQVFDGAIEDDTPIRDIYRLIARDLLAARHYTHSAPKSLRDVLSERIRQIADKGHHPEHDDEYSDGALVLAAVCYAEEAHCRTNDPERSMSTAKIVPDLWPWDEEYWNPSDCDRRNLVKAVALLLAEIDRIDRVINIQEQGAAHG</sequence>
<dbReference type="PATRIC" id="fig|287.2965.peg.5329"/>
<reference evidence="1" key="1">
    <citation type="submission" date="2015-08" db="EMBL/GenBank/DDBJ databases">
        <title>Pseudomonas aeruginosa strain CCBH4851 chromosome region.</title>
        <authorList>
            <person name="Silveira M.C."/>
            <person name="Carvalho-Assef A.P.D."/>
            <person name="Albano R.M."/>
        </authorList>
    </citation>
    <scope>NUCLEOTIDE SEQUENCE</scope>
    <source>
        <strain evidence="1">CCBH4851</strain>
    </source>
</reference>
<name>A0A0N9ZPZ1_PSEAI</name>
<dbReference type="AlphaFoldDB" id="A0A0N9ZPZ1"/>